<keyword evidence="3" id="KW-1185">Reference proteome</keyword>
<feature type="region of interest" description="Disordered" evidence="1">
    <location>
        <begin position="552"/>
        <end position="609"/>
    </location>
</feature>
<dbReference type="EMBL" id="MU006219">
    <property type="protein sequence ID" value="KAF2830283.1"/>
    <property type="molecule type" value="Genomic_DNA"/>
</dbReference>
<feature type="compositionally biased region" description="Basic residues" evidence="1">
    <location>
        <begin position="17"/>
        <end position="26"/>
    </location>
</feature>
<evidence type="ECO:0000313" key="3">
    <source>
        <dbReference type="Proteomes" id="UP000799424"/>
    </source>
</evidence>
<name>A0A6A7AAV3_9PLEO</name>
<feature type="region of interest" description="Disordered" evidence="1">
    <location>
        <begin position="1"/>
        <end position="67"/>
    </location>
</feature>
<reference evidence="2" key="1">
    <citation type="journal article" date="2020" name="Stud. Mycol.">
        <title>101 Dothideomycetes genomes: a test case for predicting lifestyles and emergence of pathogens.</title>
        <authorList>
            <person name="Haridas S."/>
            <person name="Albert R."/>
            <person name="Binder M."/>
            <person name="Bloem J."/>
            <person name="Labutti K."/>
            <person name="Salamov A."/>
            <person name="Andreopoulos B."/>
            <person name="Baker S."/>
            <person name="Barry K."/>
            <person name="Bills G."/>
            <person name="Bluhm B."/>
            <person name="Cannon C."/>
            <person name="Castanera R."/>
            <person name="Culley D."/>
            <person name="Daum C."/>
            <person name="Ezra D."/>
            <person name="Gonzalez J."/>
            <person name="Henrissat B."/>
            <person name="Kuo A."/>
            <person name="Liang C."/>
            <person name="Lipzen A."/>
            <person name="Lutzoni F."/>
            <person name="Magnuson J."/>
            <person name="Mondo S."/>
            <person name="Nolan M."/>
            <person name="Ohm R."/>
            <person name="Pangilinan J."/>
            <person name="Park H.-J."/>
            <person name="Ramirez L."/>
            <person name="Alfaro M."/>
            <person name="Sun H."/>
            <person name="Tritt A."/>
            <person name="Yoshinaga Y."/>
            <person name="Zwiers L.-H."/>
            <person name="Turgeon B."/>
            <person name="Goodwin S."/>
            <person name="Spatafora J."/>
            <person name="Crous P."/>
            <person name="Grigoriev I."/>
        </authorList>
    </citation>
    <scope>NUCLEOTIDE SEQUENCE</scope>
    <source>
        <strain evidence="2">CBS 113818</strain>
    </source>
</reference>
<accession>A0A6A7AAV3</accession>
<evidence type="ECO:0000313" key="2">
    <source>
        <dbReference type="EMBL" id="KAF2830283.1"/>
    </source>
</evidence>
<feature type="region of interest" description="Disordered" evidence="1">
    <location>
        <begin position="262"/>
        <end position="288"/>
    </location>
</feature>
<organism evidence="2 3">
    <name type="scientific">Ophiobolus disseminans</name>
    <dbReference type="NCBI Taxonomy" id="1469910"/>
    <lineage>
        <taxon>Eukaryota</taxon>
        <taxon>Fungi</taxon>
        <taxon>Dikarya</taxon>
        <taxon>Ascomycota</taxon>
        <taxon>Pezizomycotina</taxon>
        <taxon>Dothideomycetes</taxon>
        <taxon>Pleosporomycetidae</taxon>
        <taxon>Pleosporales</taxon>
        <taxon>Pleosporineae</taxon>
        <taxon>Phaeosphaeriaceae</taxon>
        <taxon>Ophiobolus</taxon>
    </lineage>
</organism>
<dbReference type="Proteomes" id="UP000799424">
    <property type="component" value="Unassembled WGS sequence"/>
</dbReference>
<proteinExistence type="predicted"/>
<dbReference type="OrthoDB" id="3691491at2759"/>
<gene>
    <name evidence="2" type="ORF">CC86DRAFT_433948</name>
</gene>
<sequence length="609" mass="69675">MSTGQSANNRPPQPPRGGRKLRRRKNGNRDNVPDQSEYGNSDDDSNNGGRDDPAEDESPSTGGGLEAQLARLRKTLGATERAASIPNFDQYLQQRAEELYTVPRPPNGQRRMALINKAVGGADNFKPKERRDKHDARKKATGMYEDFLYYQTPERRKNYKEHLLEEDRRKKRKTFRDGQAPGLLWCDVGNEARLRTMFESYERDNVGMIEELAVMGPEELHMRVPRARRTRVGLGKPNPPIDLKPMNLNLDTKAIERKRKAIEDTRKETFNDPQPKEEPEETHSERRAREVGTFGRLPTEHYVNSVMPTARDLRRSRQQSGLFLSAAETSYDWNVSYDQLDIIKTGVRPVEPHMIKQLKPLPQNSEEEPTQLEVQMDMKKLEHNNPIDGFLNEFKEPVRPHRTFALFPTTKWAETAYGRREREHAYKDLRPVSPVISPPHSPRGNVPADDEWLDIPVDITRDSAIFKAYQKKFKDPYCMRNRAWPHFKGREQGKGYEVPYEPLDVSALPEKQQLRFREKEGLFDERGWLTLPAPEGTSMRWLREALGEPYRAPEMSESAGPHEDEGSDDEGDLFRQSYLEGSCTQSGSGGGSGNILSVAGGPLQSDLDR</sequence>
<dbReference type="AlphaFoldDB" id="A0A6A7AAV3"/>
<protein>
    <submittedName>
        <fullName evidence="2">Uncharacterized protein</fullName>
    </submittedName>
</protein>
<evidence type="ECO:0000256" key="1">
    <source>
        <dbReference type="SAM" id="MobiDB-lite"/>
    </source>
</evidence>